<evidence type="ECO:0000313" key="1">
    <source>
        <dbReference type="EMBL" id="GBM43406.1"/>
    </source>
</evidence>
<proteinExistence type="predicted"/>
<name>A0A4Y2FS51_ARAVE</name>
<gene>
    <name evidence="1" type="ORF">AVEN_244218_1</name>
</gene>
<accession>A0A4Y2FS51</accession>
<evidence type="ECO:0000313" key="2">
    <source>
        <dbReference type="Proteomes" id="UP000499080"/>
    </source>
</evidence>
<keyword evidence="2" id="KW-1185">Reference proteome</keyword>
<dbReference type="Pfam" id="PF05380">
    <property type="entry name" value="Peptidase_A17"/>
    <property type="match status" value="1"/>
</dbReference>
<protein>
    <submittedName>
        <fullName evidence="1">Uncharacterized protein</fullName>
    </submittedName>
</protein>
<dbReference type="AlphaFoldDB" id="A0A4Y2FS51"/>
<reference evidence="1 2" key="1">
    <citation type="journal article" date="2019" name="Sci. Rep.">
        <title>Orb-weaving spider Araneus ventricosus genome elucidates the spidroin gene catalogue.</title>
        <authorList>
            <person name="Kono N."/>
            <person name="Nakamura H."/>
            <person name="Ohtoshi R."/>
            <person name="Moran D.A.P."/>
            <person name="Shinohara A."/>
            <person name="Yoshida Y."/>
            <person name="Fujiwara M."/>
            <person name="Mori M."/>
            <person name="Tomita M."/>
            <person name="Arakawa K."/>
        </authorList>
    </citation>
    <scope>NUCLEOTIDE SEQUENCE [LARGE SCALE GENOMIC DNA]</scope>
</reference>
<dbReference type="EMBL" id="BGPR01174876">
    <property type="protein sequence ID" value="GBM43406.1"/>
    <property type="molecule type" value="Genomic_DNA"/>
</dbReference>
<comment type="caution">
    <text evidence="1">The sequence shown here is derived from an EMBL/GenBank/DDBJ whole genome shotgun (WGS) entry which is preliminary data.</text>
</comment>
<dbReference type="OrthoDB" id="6413980at2759"/>
<sequence>MLSIISSVFDPIGFLAPALIHPKILLQAAWKTKEPWDAEVNDEIKEKIKQCNMKFGPTHSTGRGQKCVLDSLRHTTEPKRTKHA</sequence>
<dbReference type="Proteomes" id="UP000499080">
    <property type="component" value="Unassembled WGS sequence"/>
</dbReference>
<organism evidence="1 2">
    <name type="scientific">Araneus ventricosus</name>
    <name type="common">Orbweaver spider</name>
    <name type="synonym">Epeira ventricosa</name>
    <dbReference type="NCBI Taxonomy" id="182803"/>
    <lineage>
        <taxon>Eukaryota</taxon>
        <taxon>Metazoa</taxon>
        <taxon>Ecdysozoa</taxon>
        <taxon>Arthropoda</taxon>
        <taxon>Chelicerata</taxon>
        <taxon>Arachnida</taxon>
        <taxon>Araneae</taxon>
        <taxon>Araneomorphae</taxon>
        <taxon>Entelegynae</taxon>
        <taxon>Araneoidea</taxon>
        <taxon>Araneidae</taxon>
        <taxon>Araneus</taxon>
    </lineage>
</organism>
<feature type="non-terminal residue" evidence="1">
    <location>
        <position position="84"/>
    </location>
</feature>
<dbReference type="InterPro" id="IPR008042">
    <property type="entry name" value="Retrotrans_Pao"/>
</dbReference>